<feature type="non-terminal residue" evidence="2">
    <location>
        <position position="1"/>
    </location>
</feature>
<gene>
    <name evidence="2" type="ORF">D0Y65_036118</name>
</gene>
<feature type="compositionally biased region" description="Low complexity" evidence="1">
    <location>
        <begin position="234"/>
        <end position="248"/>
    </location>
</feature>
<dbReference type="EMBL" id="QZWG01000013">
    <property type="protein sequence ID" value="RZB71499.1"/>
    <property type="molecule type" value="Genomic_DNA"/>
</dbReference>
<organism evidence="2 3">
    <name type="scientific">Glycine soja</name>
    <name type="common">Wild soybean</name>
    <dbReference type="NCBI Taxonomy" id="3848"/>
    <lineage>
        <taxon>Eukaryota</taxon>
        <taxon>Viridiplantae</taxon>
        <taxon>Streptophyta</taxon>
        <taxon>Embryophyta</taxon>
        <taxon>Tracheophyta</taxon>
        <taxon>Spermatophyta</taxon>
        <taxon>Magnoliopsida</taxon>
        <taxon>eudicotyledons</taxon>
        <taxon>Gunneridae</taxon>
        <taxon>Pentapetalae</taxon>
        <taxon>rosids</taxon>
        <taxon>fabids</taxon>
        <taxon>Fabales</taxon>
        <taxon>Fabaceae</taxon>
        <taxon>Papilionoideae</taxon>
        <taxon>50 kb inversion clade</taxon>
        <taxon>NPAAA clade</taxon>
        <taxon>indigoferoid/millettioid clade</taxon>
        <taxon>Phaseoleae</taxon>
        <taxon>Glycine</taxon>
        <taxon>Glycine subgen. Soja</taxon>
    </lineage>
</organism>
<keyword evidence="3" id="KW-1185">Reference proteome</keyword>
<protein>
    <submittedName>
        <fullName evidence="2">Uncharacterized protein</fullName>
    </submittedName>
</protein>
<dbReference type="AlphaFoldDB" id="A0A445HD25"/>
<comment type="caution">
    <text evidence="2">The sequence shown here is derived from an EMBL/GenBank/DDBJ whole genome shotgun (WGS) entry which is preliminary data.</text>
</comment>
<evidence type="ECO:0000256" key="1">
    <source>
        <dbReference type="SAM" id="MobiDB-lite"/>
    </source>
</evidence>
<evidence type="ECO:0000313" key="2">
    <source>
        <dbReference type="EMBL" id="RZB71499.1"/>
    </source>
</evidence>
<reference evidence="2 3" key="1">
    <citation type="submission" date="2018-09" db="EMBL/GenBank/DDBJ databases">
        <title>A high-quality reference genome of wild soybean provides a powerful tool to mine soybean genomes.</title>
        <authorList>
            <person name="Xie M."/>
            <person name="Chung C.Y.L."/>
            <person name="Li M.-W."/>
            <person name="Wong F.-L."/>
            <person name="Chan T.-F."/>
            <person name="Lam H.-M."/>
        </authorList>
    </citation>
    <scope>NUCLEOTIDE SEQUENCE [LARGE SCALE GENOMIC DNA]</scope>
    <source>
        <strain evidence="3">cv. W05</strain>
        <tissue evidence="2">Hypocotyl of etiolated seedlings</tissue>
    </source>
</reference>
<proteinExistence type="predicted"/>
<dbReference type="Proteomes" id="UP000289340">
    <property type="component" value="Chromosome 13"/>
</dbReference>
<feature type="region of interest" description="Disordered" evidence="1">
    <location>
        <begin position="202"/>
        <end position="251"/>
    </location>
</feature>
<evidence type="ECO:0000313" key="3">
    <source>
        <dbReference type="Proteomes" id="UP000289340"/>
    </source>
</evidence>
<accession>A0A445HD25</accession>
<name>A0A445HD25_GLYSO</name>
<sequence>YAFYLNQFKSISNETLDSQYAEENVVALPTPLSTENQVGLISGETRSQIQQQDLATHYDPFINQLLNNPPMFQGLAISNENQSSSQAEERARIDIRKANTQIMASERSMLPPLQYDCINNSHEARNSRWASPNLILNTGNQSSTPMVSSAGSSNVIIPMQNLRQNLQIGRELSREEPNETARNFILIEGQVERLWDNQRFEIGEGSSSKRQRTNAPARRGPNTGLALQLPNNAPENQGVQNQNNNNPENHVEIRSNSLYDPVFETLGLAPDPHIRLFEAQNGQAERGYYMFK</sequence>